<name>A0A7J7BXQ7_TRIWF</name>
<dbReference type="EMBL" id="JAAARO010000022">
    <property type="protein sequence ID" value="KAF5726608.1"/>
    <property type="molecule type" value="Genomic_DNA"/>
</dbReference>
<evidence type="ECO:0000256" key="1">
    <source>
        <dbReference type="SAM" id="MobiDB-lite"/>
    </source>
</evidence>
<proteinExistence type="predicted"/>
<reference evidence="2 3" key="1">
    <citation type="journal article" date="2020" name="Nat. Commun.">
        <title>Genome of Tripterygium wilfordii and identification of cytochrome P450 involved in triptolide biosynthesis.</title>
        <authorList>
            <person name="Tu L."/>
            <person name="Su P."/>
            <person name="Zhang Z."/>
            <person name="Gao L."/>
            <person name="Wang J."/>
            <person name="Hu T."/>
            <person name="Zhou J."/>
            <person name="Zhang Y."/>
            <person name="Zhao Y."/>
            <person name="Liu Y."/>
            <person name="Song Y."/>
            <person name="Tong Y."/>
            <person name="Lu Y."/>
            <person name="Yang J."/>
            <person name="Xu C."/>
            <person name="Jia M."/>
            <person name="Peters R.J."/>
            <person name="Huang L."/>
            <person name="Gao W."/>
        </authorList>
    </citation>
    <scope>NUCLEOTIDE SEQUENCE [LARGE SCALE GENOMIC DNA]</scope>
    <source>
        <strain evidence="3">cv. XIE 37</strain>
        <tissue evidence="2">Leaf</tissue>
    </source>
</reference>
<feature type="region of interest" description="Disordered" evidence="1">
    <location>
        <begin position="227"/>
        <end position="249"/>
    </location>
</feature>
<gene>
    <name evidence="2" type="ORF">HS088_TW22G00288</name>
</gene>
<dbReference type="InParanoid" id="A0A7J7BXQ7"/>
<dbReference type="PANTHER" id="PTHR34127">
    <property type="entry name" value="OS04G0405600 PROTEIN"/>
    <property type="match status" value="1"/>
</dbReference>
<keyword evidence="3" id="KW-1185">Reference proteome</keyword>
<dbReference type="PANTHER" id="PTHR34127:SF1">
    <property type="entry name" value="OS04G0405600 PROTEIN"/>
    <property type="match status" value="1"/>
</dbReference>
<organism evidence="2 3">
    <name type="scientific">Tripterygium wilfordii</name>
    <name type="common">Thunder God vine</name>
    <dbReference type="NCBI Taxonomy" id="458696"/>
    <lineage>
        <taxon>Eukaryota</taxon>
        <taxon>Viridiplantae</taxon>
        <taxon>Streptophyta</taxon>
        <taxon>Embryophyta</taxon>
        <taxon>Tracheophyta</taxon>
        <taxon>Spermatophyta</taxon>
        <taxon>Magnoliopsida</taxon>
        <taxon>eudicotyledons</taxon>
        <taxon>Gunneridae</taxon>
        <taxon>Pentapetalae</taxon>
        <taxon>rosids</taxon>
        <taxon>fabids</taxon>
        <taxon>Celastrales</taxon>
        <taxon>Celastraceae</taxon>
        <taxon>Tripterygium</taxon>
    </lineage>
</organism>
<evidence type="ECO:0000313" key="2">
    <source>
        <dbReference type="EMBL" id="KAF5726608.1"/>
    </source>
</evidence>
<protein>
    <submittedName>
        <fullName evidence="2">Uncharacterized protein</fullName>
    </submittedName>
</protein>
<sequence>MALNPQLFPNGMPVPFVNEIFVMARDGVEFQVDKIPGASGHGGQVKAKGTIYLSNIRMVFVAEKPVGNFFAFDMPLLHVGCEKFNQPIFHCNNISGSVDPVVPENENRALYSTHSFKILFKEGGCGTFVPLFFNLLSSVRLHNQLANQNSEPRVDPLQAAQTPVDEMMRHAWRVVFGPNIHRNQHQIHSEIGSIGASFHRSRPHKHLHRVRLSIFNRPGRRIAVSCSYDDEDKTGPPAPPPSPPSNGSGIQLYGQIERLITETVRESQGAWGGSSDWSEVEGAWVLKPKSSIPNSVVHFIGGVFVGAAPQLTYRLFLERLAQKGILVIATPYASGFDHFFIADEVQFKFDRCHRFLGETVRDLPTFGIGHSLGSVIHLLMASRYAVQRNGNILMSFNNKEASLAIPLFSPVVVPMAQSLGPLLSQIAMSPTIRLGVILPMVEQLLPLYMDLVKGREDFIPKPEETRRLIKSYYGISRNLLIKFRDDTIDETSVLAQVLSSESAISSLLDMSIRLLPGDHGLPLQQALPDIPPAMADVVNRGSEFLANLTVGTPWETVAKEVGNTVGADSRILRAESSKDVDMLVDVITSWMASNAGPTLLRP</sequence>
<comment type="caution">
    <text evidence="2">The sequence shown here is derived from an EMBL/GenBank/DDBJ whole genome shotgun (WGS) entry which is preliminary data.</text>
</comment>
<dbReference type="FunCoup" id="A0A7J7BXQ7">
    <property type="interactions" value="283"/>
</dbReference>
<dbReference type="Pfam" id="PF07082">
    <property type="entry name" value="DUF1350"/>
    <property type="match status" value="1"/>
</dbReference>
<dbReference type="CDD" id="cd13214">
    <property type="entry name" value="PH-GRAM_WBP2"/>
    <property type="match status" value="1"/>
</dbReference>
<evidence type="ECO:0000313" key="3">
    <source>
        <dbReference type="Proteomes" id="UP000593562"/>
    </source>
</evidence>
<dbReference type="InterPro" id="IPR029058">
    <property type="entry name" value="AB_hydrolase_fold"/>
</dbReference>
<dbReference type="AlphaFoldDB" id="A0A7J7BXQ7"/>
<dbReference type="SUPFAM" id="SSF50729">
    <property type="entry name" value="PH domain-like"/>
    <property type="match status" value="1"/>
</dbReference>
<dbReference type="SUPFAM" id="SSF53474">
    <property type="entry name" value="alpha/beta-Hydrolases"/>
    <property type="match status" value="1"/>
</dbReference>
<dbReference type="Proteomes" id="UP000593562">
    <property type="component" value="Unassembled WGS sequence"/>
</dbReference>
<accession>A0A7J7BXQ7</accession>
<dbReference type="InterPro" id="IPR010765">
    <property type="entry name" value="DUF1350"/>
</dbReference>